<keyword evidence="3" id="KW-1185">Reference proteome</keyword>
<dbReference type="RefSeq" id="WP_377580430.1">
    <property type="nucleotide sequence ID" value="NZ_JBHTKA010000007.1"/>
</dbReference>
<gene>
    <name evidence="2" type="ORF">ACFQ21_16745</name>
</gene>
<organism evidence="2 3">
    <name type="scientific">Ohtaekwangia kribbensis</name>
    <dbReference type="NCBI Taxonomy" id="688913"/>
    <lineage>
        <taxon>Bacteria</taxon>
        <taxon>Pseudomonadati</taxon>
        <taxon>Bacteroidota</taxon>
        <taxon>Cytophagia</taxon>
        <taxon>Cytophagales</taxon>
        <taxon>Fulvivirgaceae</taxon>
        <taxon>Ohtaekwangia</taxon>
    </lineage>
</organism>
<evidence type="ECO:0000313" key="3">
    <source>
        <dbReference type="Proteomes" id="UP001597112"/>
    </source>
</evidence>
<protein>
    <submittedName>
        <fullName evidence="2">YceI family protein</fullName>
    </submittedName>
</protein>
<sequence>MNRYHLSQINVSDHRHSSICFSLDRTMGETLTGTFADFDATMLSPERDLSTAVLKMTIYTDSVRAKTAWIERRFKGSSCFRVNEYRTITFQSTDWEQTGDNEYLLYGKFCLCGVSKYVVFEITNHSNATHADEKTKLLKLEFRSTIKRSDFRIARGISSWDISDEIQLYGTVAFRKQDSKTYNQPSDLNQDQVLPPGYFSHLYPTII</sequence>
<dbReference type="Gene3D" id="2.40.128.110">
    <property type="entry name" value="Lipid/polyisoprenoid-binding, YceI-like"/>
    <property type="match status" value="1"/>
</dbReference>
<reference evidence="3" key="1">
    <citation type="journal article" date="2019" name="Int. J. Syst. Evol. Microbiol.">
        <title>The Global Catalogue of Microorganisms (GCM) 10K type strain sequencing project: providing services to taxonomists for standard genome sequencing and annotation.</title>
        <authorList>
            <consortium name="The Broad Institute Genomics Platform"/>
            <consortium name="The Broad Institute Genome Sequencing Center for Infectious Disease"/>
            <person name="Wu L."/>
            <person name="Ma J."/>
        </authorList>
    </citation>
    <scope>NUCLEOTIDE SEQUENCE [LARGE SCALE GENOMIC DNA]</scope>
    <source>
        <strain evidence="3">CCUG 58938</strain>
    </source>
</reference>
<feature type="domain" description="Lipid/polyisoprenoid-binding YceI-like" evidence="1">
    <location>
        <begin position="6"/>
        <end position="175"/>
    </location>
</feature>
<dbReference type="InterPro" id="IPR036761">
    <property type="entry name" value="TTHA0802/YceI-like_sf"/>
</dbReference>
<comment type="caution">
    <text evidence="2">The sequence shown here is derived from an EMBL/GenBank/DDBJ whole genome shotgun (WGS) entry which is preliminary data.</text>
</comment>
<dbReference type="Proteomes" id="UP001597112">
    <property type="component" value="Unassembled WGS sequence"/>
</dbReference>
<evidence type="ECO:0000313" key="2">
    <source>
        <dbReference type="EMBL" id="MFD1000977.1"/>
    </source>
</evidence>
<dbReference type="InterPro" id="IPR007372">
    <property type="entry name" value="Lipid/polyisoprenoid-bd_YceI"/>
</dbReference>
<proteinExistence type="predicted"/>
<accession>A0ABW3K7L6</accession>
<dbReference type="Pfam" id="PF04264">
    <property type="entry name" value="YceI"/>
    <property type="match status" value="1"/>
</dbReference>
<evidence type="ECO:0000259" key="1">
    <source>
        <dbReference type="SMART" id="SM00867"/>
    </source>
</evidence>
<dbReference type="PANTHER" id="PTHR34406">
    <property type="entry name" value="PROTEIN YCEI"/>
    <property type="match status" value="1"/>
</dbReference>
<dbReference type="EMBL" id="JBHTKA010000007">
    <property type="protein sequence ID" value="MFD1000977.1"/>
    <property type="molecule type" value="Genomic_DNA"/>
</dbReference>
<dbReference type="PANTHER" id="PTHR34406:SF1">
    <property type="entry name" value="PROTEIN YCEI"/>
    <property type="match status" value="1"/>
</dbReference>
<name>A0ABW3K7L6_9BACT</name>
<dbReference type="SMART" id="SM00867">
    <property type="entry name" value="YceI"/>
    <property type="match status" value="1"/>
</dbReference>
<dbReference type="SUPFAM" id="SSF101874">
    <property type="entry name" value="YceI-like"/>
    <property type="match status" value="1"/>
</dbReference>